<name>A0AAD8PA50_TARER</name>
<reference evidence="3" key="1">
    <citation type="journal article" date="2023" name="bioRxiv">
        <title>Improved chromosome-level genome assembly for marigold (Tagetes erecta).</title>
        <authorList>
            <person name="Jiang F."/>
            <person name="Yuan L."/>
            <person name="Wang S."/>
            <person name="Wang H."/>
            <person name="Xu D."/>
            <person name="Wang A."/>
            <person name="Fan W."/>
        </authorList>
    </citation>
    <scope>NUCLEOTIDE SEQUENCE</scope>
    <source>
        <strain evidence="3">WSJ</strain>
        <tissue evidence="3">Leaf</tissue>
    </source>
</reference>
<gene>
    <name evidence="3" type="ORF">QVD17_04943</name>
</gene>
<organism evidence="3 4">
    <name type="scientific">Tagetes erecta</name>
    <name type="common">African marigold</name>
    <dbReference type="NCBI Taxonomy" id="13708"/>
    <lineage>
        <taxon>Eukaryota</taxon>
        <taxon>Viridiplantae</taxon>
        <taxon>Streptophyta</taxon>
        <taxon>Embryophyta</taxon>
        <taxon>Tracheophyta</taxon>
        <taxon>Spermatophyta</taxon>
        <taxon>Magnoliopsida</taxon>
        <taxon>eudicotyledons</taxon>
        <taxon>Gunneridae</taxon>
        <taxon>Pentapetalae</taxon>
        <taxon>asterids</taxon>
        <taxon>campanulids</taxon>
        <taxon>Asterales</taxon>
        <taxon>Asteraceae</taxon>
        <taxon>Asteroideae</taxon>
        <taxon>Heliantheae alliance</taxon>
        <taxon>Tageteae</taxon>
        <taxon>Tagetes</taxon>
    </lineage>
</organism>
<feature type="region of interest" description="Disordered" evidence="1">
    <location>
        <begin position="1"/>
        <end position="27"/>
    </location>
</feature>
<sequence length="164" mass="18512">MKDDDSIPISSPTLISNKKASPPDSSSFNRGRYKFCALCAIILLAFWSMLTGTVTLRYSAANLNRLSDDITVSSSVLDVLEIEEREKIVEYMWDVYTNSRRICLPRFWQRAFVAAYEDLISDAPAVREAAIFEIAKMSVDSIDLLPPPSRSMSLRELSLHGRRS</sequence>
<comment type="caution">
    <text evidence="3">The sequence shown here is derived from an EMBL/GenBank/DDBJ whole genome shotgun (WGS) entry which is preliminary data.</text>
</comment>
<dbReference type="Pfam" id="PF06708">
    <property type="entry name" value="DUF1195"/>
    <property type="match status" value="1"/>
</dbReference>
<dbReference type="AlphaFoldDB" id="A0AAD8PA50"/>
<accession>A0AAD8PA50</accession>
<evidence type="ECO:0000313" key="3">
    <source>
        <dbReference type="EMBL" id="KAK1439128.1"/>
    </source>
</evidence>
<feature type="transmembrane region" description="Helical" evidence="2">
    <location>
        <begin position="35"/>
        <end position="56"/>
    </location>
</feature>
<evidence type="ECO:0000313" key="4">
    <source>
        <dbReference type="Proteomes" id="UP001229421"/>
    </source>
</evidence>
<evidence type="ECO:0000256" key="1">
    <source>
        <dbReference type="SAM" id="MobiDB-lite"/>
    </source>
</evidence>
<feature type="compositionally biased region" description="Polar residues" evidence="1">
    <location>
        <begin position="8"/>
        <end position="27"/>
    </location>
</feature>
<dbReference type="InterPro" id="IPR010608">
    <property type="entry name" value="DUF1195"/>
</dbReference>
<proteinExistence type="predicted"/>
<dbReference type="PANTHER" id="PTHR34358:SF2">
    <property type="entry name" value="OS03G0411600 PROTEIN"/>
    <property type="match status" value="1"/>
</dbReference>
<keyword evidence="4" id="KW-1185">Reference proteome</keyword>
<dbReference type="EMBL" id="JAUHHV010000001">
    <property type="protein sequence ID" value="KAK1439128.1"/>
    <property type="molecule type" value="Genomic_DNA"/>
</dbReference>
<dbReference type="PANTHER" id="PTHR34358">
    <property type="entry name" value="OS03G0411600 PROTEIN"/>
    <property type="match status" value="1"/>
</dbReference>
<dbReference type="Proteomes" id="UP001229421">
    <property type="component" value="Unassembled WGS sequence"/>
</dbReference>
<protein>
    <submittedName>
        <fullName evidence="3">Uncharacterized protein</fullName>
    </submittedName>
</protein>
<keyword evidence="2" id="KW-0472">Membrane</keyword>
<evidence type="ECO:0000256" key="2">
    <source>
        <dbReference type="SAM" id="Phobius"/>
    </source>
</evidence>
<keyword evidence="2" id="KW-1133">Transmembrane helix</keyword>
<keyword evidence="2" id="KW-0812">Transmembrane</keyword>